<dbReference type="Proteomes" id="UP000029861">
    <property type="component" value="Unassembled WGS sequence"/>
</dbReference>
<dbReference type="Gene3D" id="3.10.28.20">
    <property type="entry name" value="Acetamidase/Formamidase-like domains"/>
    <property type="match status" value="1"/>
</dbReference>
<evidence type="ECO:0008006" key="4">
    <source>
        <dbReference type="Google" id="ProtNLM"/>
    </source>
</evidence>
<dbReference type="EMBL" id="JRPK02000007">
    <property type="protein sequence ID" value="TLD98841.1"/>
    <property type="molecule type" value="Genomic_DNA"/>
</dbReference>
<comment type="caution">
    <text evidence="2">The sequence shown here is derived from an EMBL/GenBank/DDBJ whole genome shotgun (WGS) entry which is preliminary data.</text>
</comment>
<proteinExistence type="predicted"/>
<protein>
    <recommendedName>
        <fullName evidence="4">LPP20 family lipoprotein</fullName>
    </recommendedName>
</protein>
<organism evidence="2 3">
    <name type="scientific">Helicobacter trogontum</name>
    <dbReference type="NCBI Taxonomy" id="50960"/>
    <lineage>
        <taxon>Bacteria</taxon>
        <taxon>Pseudomonadati</taxon>
        <taxon>Campylobacterota</taxon>
        <taxon>Epsilonproteobacteria</taxon>
        <taxon>Campylobacterales</taxon>
        <taxon>Helicobacteraceae</taxon>
        <taxon>Helicobacter</taxon>
    </lineage>
</organism>
<gene>
    <name evidence="2" type="ORF">LS80_003215</name>
</gene>
<dbReference type="AlphaFoldDB" id="A0A4U8TFH0"/>
<accession>A0A4U8TFH0</accession>
<evidence type="ECO:0000256" key="1">
    <source>
        <dbReference type="SAM" id="Phobius"/>
    </source>
</evidence>
<evidence type="ECO:0000313" key="2">
    <source>
        <dbReference type="EMBL" id="TLD98841.1"/>
    </source>
</evidence>
<keyword evidence="1" id="KW-1133">Transmembrane helix</keyword>
<dbReference type="PROSITE" id="PS51257">
    <property type="entry name" value="PROKAR_LIPOPROTEIN"/>
    <property type="match status" value="1"/>
</dbReference>
<reference evidence="2 3" key="1">
    <citation type="journal article" date="2014" name="Genome Announc.">
        <title>Draft genome sequences of eight enterohepatic helicobacter species isolated from both laboratory and wild rodents.</title>
        <authorList>
            <person name="Sheh A."/>
            <person name="Shen Z."/>
            <person name="Fox J.G."/>
        </authorList>
    </citation>
    <scope>NUCLEOTIDE SEQUENCE [LARGE SCALE GENOMIC DNA]</scope>
    <source>
        <strain evidence="2 3">ATCC 49310</strain>
    </source>
</reference>
<keyword evidence="1" id="KW-0812">Transmembrane</keyword>
<sequence>MQKYLQFSYIFIYTLISIVLLSLYGCKDVKNASFNKDKPSKDYIYGEGSGVNFDLAKQYALQDLATNLQVSIRYSTQQNIAQHNNTLQTSGISNTLLESKIKDIPSVEVEKTTKKDNRVSVRVRVSKEVLEGSIRNRIIHAQNDLQTILQTCNQVSFSQYKKFKTKLSGLKEDIALYQALTKNMSYGNAMILDFQNMISTYPSYALRWKLNGLYNYQNDIQAIITTELSKFIKINPQARQTLHIKANNDNPLQFLLQFYDCKNNLENAIQINTHASKNDMLQGSKKSRLGAIIYKALNDMY</sequence>
<keyword evidence="1" id="KW-0472">Membrane</keyword>
<name>A0A4U8TFH0_9HELI</name>
<feature type="transmembrane region" description="Helical" evidence="1">
    <location>
        <begin position="6"/>
        <end position="26"/>
    </location>
</feature>
<dbReference type="RefSeq" id="WP_034318391.1">
    <property type="nucleotide sequence ID" value="NZ_FZNF01000034.1"/>
</dbReference>
<evidence type="ECO:0000313" key="3">
    <source>
        <dbReference type="Proteomes" id="UP000029861"/>
    </source>
</evidence>